<dbReference type="Gene3D" id="2.102.10.10">
    <property type="entry name" value="Rieske [2Fe-2S] iron-sulphur domain"/>
    <property type="match status" value="1"/>
</dbReference>
<sequence>MTPATAPGAAGNAEGGYEAVRAKVAARFTNPLDLPKEIFADEVVYQEELRRIFNGPFWHPVAHRAELREPGAFKTTWLGGVPLLVTLGEDGEVRAFVNTCTHRGTLLEQRATGVAAEFECPYHRWLFDNQGCFRGAPGQRDFRADFDAGDYALRALRVAELAGLVFVTRDPAAPSLEAFLAEAASPLRDCMLDDGRLTLLGYQKVVYRTNWKTYFDNDFYHAPLLHTGFRLLGWQGGSGKVITTRPVGHLCVEYQSRPYVDNGYLADTSVVEFRGDDDRARVVALRPVTVVTKHLDTINVRFARPLGVDRTEVHYAFFGHQDDSPEYAAHRVRQASNLLGPSGFITIEDAAVFNRVQKTAGDDGYQRFVKGADRPPEQATQNDELANTIGWAYYREVMGFDH</sequence>
<dbReference type="EMBL" id="VSFG01000011">
    <property type="protein sequence ID" value="TYB41067.1"/>
    <property type="molecule type" value="Genomic_DNA"/>
</dbReference>
<reference evidence="8 9" key="1">
    <citation type="submission" date="2019-08" db="EMBL/GenBank/DDBJ databases">
        <title>Actinomadura sp. nov. CYP1-5 isolated from mountain soil.</title>
        <authorList>
            <person name="Songsumanus A."/>
            <person name="Kuncharoen N."/>
            <person name="Kudo T."/>
            <person name="Yuki M."/>
            <person name="Igarashi Y."/>
            <person name="Tanasupawat S."/>
        </authorList>
    </citation>
    <scope>NUCLEOTIDE SEQUENCE [LARGE SCALE GENOMIC DNA]</scope>
    <source>
        <strain evidence="8 9">JCM 14158</strain>
    </source>
</reference>
<dbReference type="PANTHER" id="PTHR43756:SF5">
    <property type="entry name" value="CHOLINE MONOOXYGENASE, CHLOROPLASTIC"/>
    <property type="match status" value="1"/>
</dbReference>
<comment type="caution">
    <text evidence="8">The sequence shown here is derived from an EMBL/GenBank/DDBJ whole genome shotgun (WGS) entry which is preliminary data.</text>
</comment>
<evidence type="ECO:0000256" key="4">
    <source>
        <dbReference type="ARBA" id="ARBA00023002"/>
    </source>
</evidence>
<evidence type="ECO:0000256" key="3">
    <source>
        <dbReference type="ARBA" id="ARBA00022723"/>
    </source>
</evidence>
<dbReference type="InterPro" id="IPR036922">
    <property type="entry name" value="Rieske_2Fe-2S_sf"/>
</dbReference>
<keyword evidence="9" id="KW-1185">Reference proteome</keyword>
<evidence type="ECO:0000256" key="6">
    <source>
        <dbReference type="ARBA" id="ARBA00023014"/>
    </source>
</evidence>
<feature type="domain" description="Rieske" evidence="7">
    <location>
        <begin position="58"/>
        <end position="167"/>
    </location>
</feature>
<dbReference type="GO" id="GO:0051537">
    <property type="term" value="F:2 iron, 2 sulfur cluster binding"/>
    <property type="evidence" value="ECO:0007669"/>
    <property type="project" value="UniProtKB-KW"/>
</dbReference>
<accession>A0A5D0N9S3</accession>
<dbReference type="PROSITE" id="PS51296">
    <property type="entry name" value="RIESKE"/>
    <property type="match status" value="1"/>
</dbReference>
<dbReference type="Proteomes" id="UP000323380">
    <property type="component" value="Unassembled WGS sequence"/>
</dbReference>
<evidence type="ECO:0000259" key="7">
    <source>
        <dbReference type="PROSITE" id="PS51296"/>
    </source>
</evidence>
<evidence type="ECO:0000256" key="5">
    <source>
        <dbReference type="ARBA" id="ARBA00023004"/>
    </source>
</evidence>
<gene>
    <name evidence="8" type="ORF">FXF69_36705</name>
</gene>
<dbReference type="STRING" id="1220554.GCA_001552135_06209"/>
<dbReference type="SUPFAM" id="SSF50022">
    <property type="entry name" value="ISP domain"/>
    <property type="match status" value="1"/>
</dbReference>
<dbReference type="Gene3D" id="3.90.380.10">
    <property type="entry name" value="Naphthalene 1,2-dioxygenase Alpha Subunit, Chain A, domain 1"/>
    <property type="match status" value="1"/>
</dbReference>
<dbReference type="InterPro" id="IPR001663">
    <property type="entry name" value="Rng_hydr_dOase-A"/>
</dbReference>
<dbReference type="RefSeq" id="WP_083981316.1">
    <property type="nucleotide sequence ID" value="NZ_VSFG01000011.1"/>
</dbReference>
<dbReference type="PRINTS" id="PR00090">
    <property type="entry name" value="RNGDIOXGNASE"/>
</dbReference>
<comment type="cofactor">
    <cofactor evidence="1">
        <name>Fe cation</name>
        <dbReference type="ChEBI" id="CHEBI:24875"/>
    </cofactor>
</comment>
<evidence type="ECO:0000313" key="8">
    <source>
        <dbReference type="EMBL" id="TYB41067.1"/>
    </source>
</evidence>
<dbReference type="InterPro" id="IPR015879">
    <property type="entry name" value="Ring_hydroxy_dOase_asu_C_dom"/>
</dbReference>
<keyword evidence="3" id="KW-0479">Metal-binding</keyword>
<dbReference type="SUPFAM" id="SSF55961">
    <property type="entry name" value="Bet v1-like"/>
    <property type="match status" value="1"/>
</dbReference>
<dbReference type="AlphaFoldDB" id="A0A5D0N9S3"/>
<evidence type="ECO:0000256" key="1">
    <source>
        <dbReference type="ARBA" id="ARBA00001962"/>
    </source>
</evidence>
<dbReference type="Pfam" id="PF00848">
    <property type="entry name" value="Ring_hydroxyl_A"/>
    <property type="match status" value="1"/>
</dbReference>
<keyword evidence="2" id="KW-0001">2Fe-2S</keyword>
<dbReference type="Pfam" id="PF00355">
    <property type="entry name" value="Rieske"/>
    <property type="match status" value="1"/>
</dbReference>
<dbReference type="GO" id="GO:0005506">
    <property type="term" value="F:iron ion binding"/>
    <property type="evidence" value="ECO:0007669"/>
    <property type="project" value="InterPro"/>
</dbReference>
<keyword evidence="8" id="KW-0223">Dioxygenase</keyword>
<proteinExistence type="predicted"/>
<keyword evidence="4" id="KW-0560">Oxidoreductase</keyword>
<evidence type="ECO:0000256" key="2">
    <source>
        <dbReference type="ARBA" id="ARBA00022714"/>
    </source>
</evidence>
<dbReference type="GO" id="GO:0016705">
    <property type="term" value="F:oxidoreductase activity, acting on paired donors, with incorporation or reduction of molecular oxygen"/>
    <property type="evidence" value="ECO:0007669"/>
    <property type="project" value="UniProtKB-ARBA"/>
</dbReference>
<evidence type="ECO:0000313" key="9">
    <source>
        <dbReference type="Proteomes" id="UP000323380"/>
    </source>
</evidence>
<dbReference type="PANTHER" id="PTHR43756">
    <property type="entry name" value="CHOLINE MONOOXYGENASE, CHLOROPLASTIC"/>
    <property type="match status" value="1"/>
</dbReference>
<protein>
    <submittedName>
        <fullName evidence="8">Aromatic ring-hydroxylating dioxygenase subunit alpha</fullName>
    </submittedName>
</protein>
<name>A0A5D0N9S3_9ACTN</name>
<keyword evidence="6" id="KW-0411">Iron-sulfur</keyword>
<dbReference type="GO" id="GO:0004497">
    <property type="term" value="F:monooxygenase activity"/>
    <property type="evidence" value="ECO:0007669"/>
    <property type="project" value="UniProtKB-ARBA"/>
</dbReference>
<dbReference type="GO" id="GO:0051213">
    <property type="term" value="F:dioxygenase activity"/>
    <property type="evidence" value="ECO:0007669"/>
    <property type="project" value="UniProtKB-KW"/>
</dbReference>
<dbReference type="CDD" id="cd03469">
    <property type="entry name" value="Rieske_RO_Alpha_N"/>
    <property type="match status" value="1"/>
</dbReference>
<organism evidence="8 9">
    <name type="scientific">Actinomadura chibensis</name>
    <dbReference type="NCBI Taxonomy" id="392828"/>
    <lineage>
        <taxon>Bacteria</taxon>
        <taxon>Bacillati</taxon>
        <taxon>Actinomycetota</taxon>
        <taxon>Actinomycetes</taxon>
        <taxon>Streptosporangiales</taxon>
        <taxon>Thermomonosporaceae</taxon>
        <taxon>Actinomadura</taxon>
    </lineage>
</organism>
<keyword evidence="5" id="KW-0408">Iron</keyword>
<dbReference type="InterPro" id="IPR017941">
    <property type="entry name" value="Rieske_2Fe-2S"/>
</dbReference>